<feature type="domain" description="Sushi" evidence="15">
    <location>
        <begin position="41"/>
        <end position="103"/>
    </location>
</feature>
<dbReference type="Gene3D" id="2.10.70.10">
    <property type="entry name" value="Complement Module, domain 1"/>
    <property type="match status" value="5"/>
</dbReference>
<feature type="transmembrane region" description="Helical" evidence="13">
    <location>
        <begin position="406"/>
        <end position="433"/>
    </location>
</feature>
<keyword evidence="8" id="KW-0325">Glycoprotein</keyword>
<feature type="compositionally biased region" description="Low complexity" evidence="12">
    <location>
        <begin position="365"/>
        <end position="375"/>
    </location>
</feature>
<feature type="signal peptide" evidence="14">
    <location>
        <begin position="1"/>
        <end position="44"/>
    </location>
</feature>
<keyword evidence="7 11" id="KW-1015">Disulfide bond</keyword>
<feature type="disulfide bond" evidence="11">
    <location>
        <begin position="327"/>
        <end position="354"/>
    </location>
</feature>
<keyword evidence="5" id="KW-0677">Repeat</keyword>
<keyword evidence="3 11" id="KW-0768">Sushi</keyword>
<dbReference type="SMART" id="SM00032">
    <property type="entry name" value="CCP"/>
    <property type="match status" value="5"/>
</dbReference>
<dbReference type="CDD" id="cd00033">
    <property type="entry name" value="CCP"/>
    <property type="match status" value="5"/>
</dbReference>
<reference evidence="16" key="3">
    <citation type="submission" date="2025-09" db="UniProtKB">
        <authorList>
            <consortium name="Ensembl"/>
        </authorList>
    </citation>
    <scope>IDENTIFICATION</scope>
    <source>
        <strain evidence="16">Thoroughbred</strain>
    </source>
</reference>
<dbReference type="AlphaFoldDB" id="A0A3Q2HHC7"/>
<dbReference type="InterPro" id="IPR050350">
    <property type="entry name" value="Compl-Cell_Adhes-Reg"/>
</dbReference>
<evidence type="ECO:0000256" key="12">
    <source>
        <dbReference type="SAM" id="MobiDB-lite"/>
    </source>
</evidence>
<feature type="domain" description="Sushi" evidence="15">
    <location>
        <begin position="104"/>
        <end position="167"/>
    </location>
</feature>
<reference evidence="16" key="2">
    <citation type="submission" date="2025-08" db="UniProtKB">
        <authorList>
            <consortium name="Ensembl"/>
        </authorList>
    </citation>
    <scope>IDENTIFICATION</scope>
    <source>
        <strain evidence="16">Thoroughbred</strain>
    </source>
</reference>
<evidence type="ECO:0000259" key="15">
    <source>
        <dbReference type="PROSITE" id="PS50923"/>
    </source>
</evidence>
<dbReference type="PANTHER" id="PTHR19325:SF521">
    <property type="entry name" value="MEMBRANE COFACTOR PROTEIN"/>
    <property type="match status" value="1"/>
</dbReference>
<evidence type="ECO:0000256" key="2">
    <source>
        <dbReference type="ARBA" id="ARBA00017517"/>
    </source>
</evidence>
<protein>
    <recommendedName>
        <fullName evidence="2">Membrane cofactor protein</fullName>
    </recommendedName>
</protein>
<feature type="region of interest" description="Disordered" evidence="12">
    <location>
        <begin position="354"/>
        <end position="402"/>
    </location>
</feature>
<dbReference type="ExpressionAtlas" id="A0A3Q2HHC7">
    <property type="expression patterns" value="baseline"/>
</dbReference>
<dbReference type="GO" id="GO:0007338">
    <property type="term" value="P:single fertilization"/>
    <property type="evidence" value="ECO:0007669"/>
    <property type="project" value="UniProtKB-KW"/>
</dbReference>
<dbReference type="Proteomes" id="UP000002281">
    <property type="component" value="Chromosome 5"/>
</dbReference>
<feature type="domain" description="Sushi" evidence="15">
    <location>
        <begin position="231"/>
        <end position="296"/>
    </location>
</feature>
<dbReference type="PROSITE" id="PS50923">
    <property type="entry name" value="SUSHI"/>
    <property type="match status" value="5"/>
</dbReference>
<feature type="chain" id="PRO_5040405419" description="Membrane cofactor protein" evidence="14">
    <location>
        <begin position="45"/>
        <end position="456"/>
    </location>
</feature>
<reference evidence="16 17" key="1">
    <citation type="journal article" date="2009" name="Science">
        <title>Genome sequence, comparative analysis, and population genetics of the domestic horse.</title>
        <authorList>
            <consortium name="Broad Institute Genome Sequencing Platform"/>
            <consortium name="Broad Institute Whole Genome Assembly Team"/>
            <person name="Wade C.M."/>
            <person name="Giulotto E."/>
            <person name="Sigurdsson S."/>
            <person name="Zoli M."/>
            <person name="Gnerre S."/>
            <person name="Imsland F."/>
            <person name="Lear T.L."/>
            <person name="Adelson D.L."/>
            <person name="Bailey E."/>
            <person name="Bellone R.R."/>
            <person name="Bloecker H."/>
            <person name="Distl O."/>
            <person name="Edgar R.C."/>
            <person name="Garber M."/>
            <person name="Leeb T."/>
            <person name="Mauceli E."/>
            <person name="MacLeod J.N."/>
            <person name="Penedo M.C.T."/>
            <person name="Raison J.M."/>
            <person name="Sharpe T."/>
            <person name="Vogel J."/>
            <person name="Andersson L."/>
            <person name="Antczak D.F."/>
            <person name="Biagi T."/>
            <person name="Binns M.M."/>
            <person name="Chowdhary B.P."/>
            <person name="Coleman S.J."/>
            <person name="Della Valle G."/>
            <person name="Fryc S."/>
            <person name="Guerin G."/>
            <person name="Hasegawa T."/>
            <person name="Hill E.W."/>
            <person name="Jurka J."/>
            <person name="Kiialainen A."/>
            <person name="Lindgren G."/>
            <person name="Liu J."/>
            <person name="Magnani E."/>
            <person name="Mickelson J.R."/>
            <person name="Murray J."/>
            <person name="Nergadze S.G."/>
            <person name="Onofrio R."/>
            <person name="Pedroni S."/>
            <person name="Piras M.F."/>
            <person name="Raudsepp T."/>
            <person name="Rocchi M."/>
            <person name="Roeed K.H."/>
            <person name="Ryder O.A."/>
            <person name="Searle S."/>
            <person name="Skow L."/>
            <person name="Swinburne J.E."/>
            <person name="Syvaenen A.C."/>
            <person name="Tozaki T."/>
            <person name="Valberg S.J."/>
            <person name="Vaudin M."/>
            <person name="White J.R."/>
            <person name="Zody M.C."/>
            <person name="Lander E.S."/>
            <person name="Lindblad-Toh K."/>
        </authorList>
    </citation>
    <scope>NUCLEOTIDE SEQUENCE [LARGE SCALE GENOMIC DNA]</scope>
    <source>
        <strain evidence="16 17">Thoroughbred</strain>
    </source>
</reference>
<dbReference type="FunFam" id="2.10.70.10:FF:000014">
    <property type="entry name" value="Membrane cofactor protein"/>
    <property type="match status" value="1"/>
</dbReference>
<dbReference type="Ensembl" id="ENSECAT00000033267.3">
    <property type="protein sequence ID" value="ENSECAP00000033139.3"/>
    <property type="gene ID" value="ENSECAG00000009794.4"/>
</dbReference>
<evidence type="ECO:0000256" key="5">
    <source>
        <dbReference type="ARBA" id="ARBA00022737"/>
    </source>
</evidence>
<evidence type="ECO:0000256" key="8">
    <source>
        <dbReference type="ARBA" id="ARBA00023180"/>
    </source>
</evidence>
<organism evidence="16 17">
    <name type="scientific">Equus caballus</name>
    <name type="common">Horse</name>
    <dbReference type="NCBI Taxonomy" id="9796"/>
    <lineage>
        <taxon>Eukaryota</taxon>
        <taxon>Metazoa</taxon>
        <taxon>Chordata</taxon>
        <taxon>Craniata</taxon>
        <taxon>Vertebrata</taxon>
        <taxon>Euteleostomi</taxon>
        <taxon>Mammalia</taxon>
        <taxon>Eutheria</taxon>
        <taxon>Laurasiatheria</taxon>
        <taxon>Perissodactyla</taxon>
        <taxon>Equidae</taxon>
        <taxon>Equus</taxon>
    </lineage>
</organism>
<dbReference type="InterPro" id="IPR035976">
    <property type="entry name" value="Sushi/SCR/CCP_sf"/>
</dbReference>
<evidence type="ECO:0000256" key="13">
    <source>
        <dbReference type="SAM" id="Phobius"/>
    </source>
</evidence>
<evidence type="ECO:0000313" key="17">
    <source>
        <dbReference type="Proteomes" id="UP000002281"/>
    </source>
</evidence>
<evidence type="ECO:0000256" key="9">
    <source>
        <dbReference type="ARBA" id="ARBA00023279"/>
    </source>
</evidence>
<comment type="subcellular location">
    <subcellularLocation>
        <location evidence="1">Membrane</location>
        <topology evidence="1">Single-pass membrane protein</topology>
    </subcellularLocation>
</comment>
<keyword evidence="13" id="KW-1133">Transmembrane helix</keyword>
<keyword evidence="4 14" id="KW-0732">Signal</keyword>
<evidence type="ECO:0000256" key="14">
    <source>
        <dbReference type="SAM" id="SignalP"/>
    </source>
</evidence>
<evidence type="ECO:0000256" key="7">
    <source>
        <dbReference type="ARBA" id="ARBA00023157"/>
    </source>
</evidence>
<evidence type="ECO:0000256" key="10">
    <source>
        <dbReference type="ARBA" id="ARBA00047055"/>
    </source>
</evidence>
<evidence type="ECO:0000256" key="11">
    <source>
        <dbReference type="PROSITE-ProRule" id="PRU00302"/>
    </source>
</evidence>
<dbReference type="GO" id="GO:0002456">
    <property type="term" value="P:T cell mediated immunity"/>
    <property type="evidence" value="ECO:0000318"/>
    <property type="project" value="GO_Central"/>
</dbReference>
<evidence type="ECO:0000313" key="16">
    <source>
        <dbReference type="Ensembl" id="ENSECAP00000033139.3"/>
    </source>
</evidence>
<dbReference type="InterPro" id="IPR000436">
    <property type="entry name" value="Sushi_SCR_CCP_dom"/>
</dbReference>
<keyword evidence="9" id="KW-0278">Fertilization</keyword>
<sequence>MTASCPRRWAPLCRPESHFSSWCSFRILLGALVLLLPMSSDACGDPPRYQSMKLKGVAQPRYRPGAIIEYECRLGYRLKRPPLPTSARCQADNTWTPLQEACRNACGDPPRYQSMKLKGVAQPPYSPGATIEYECRLGYKLKRPPLPTSAICQANNTWTPLQEACTRKLCPHPVEPVNGAVQHVNETLEFGSQVHYVCNEGYNLIGTKILYCELDGENVNWSDNPPLCEVMRCRPPPKIQNGKYSITDQEDFRYGEVVTYSCDPANGPDEYSLVGESKLVCSGNDVWSSKPPECKVVKCKYPVLENGRIVSGFGSKFYYKAMVVFECVPGFYLSGNNTIVCGANSTWEPAIPKCIKESPPPSTTPPVSSTSGSKPAITTKPPRVSSSPGHPGTTDESQPPEDVAPLGGGIIAVIVIVTLVGAGIVAAGLFKFLHTRKKRKRLKKETAEAAHYTQVK</sequence>
<comment type="subunit">
    <text evidence="10">Interacts with C3b. Interacts with C4b. Interacts with moesin/MSN.</text>
</comment>
<dbReference type="PANTHER" id="PTHR19325">
    <property type="entry name" value="COMPLEMENT COMPONENT-RELATED SUSHI DOMAIN-CONTAINING"/>
    <property type="match status" value="1"/>
</dbReference>
<dbReference type="Pfam" id="PF00084">
    <property type="entry name" value="Sushi"/>
    <property type="match status" value="5"/>
</dbReference>
<dbReference type="SUPFAM" id="SSF57535">
    <property type="entry name" value="Complement control module/SCR domain"/>
    <property type="match status" value="5"/>
</dbReference>
<comment type="caution">
    <text evidence="11">Lacks conserved residue(s) required for the propagation of feature annotation.</text>
</comment>
<keyword evidence="13" id="KW-0812">Transmembrane</keyword>
<dbReference type="FunFam" id="2.10.70.10:FF:000055">
    <property type="entry name" value="Complement decay-accelerating factor, GPI-anchored"/>
    <property type="match status" value="1"/>
</dbReference>
<dbReference type="GO" id="GO:0005615">
    <property type="term" value="C:extracellular space"/>
    <property type="evidence" value="ECO:0000318"/>
    <property type="project" value="GO_Central"/>
</dbReference>
<feature type="domain" description="Sushi" evidence="15">
    <location>
        <begin position="297"/>
        <end position="356"/>
    </location>
</feature>
<name>A0A3Q2HHC7_HORSE</name>
<keyword evidence="17" id="KW-1185">Reference proteome</keyword>
<accession>A0A3Q2HHC7</accession>
<dbReference type="GO" id="GO:0005886">
    <property type="term" value="C:plasma membrane"/>
    <property type="evidence" value="ECO:0000318"/>
    <property type="project" value="GO_Central"/>
</dbReference>
<dbReference type="FunFam" id="2.10.70.10:FF:000042">
    <property type="entry name" value="Membrane cofactor protein"/>
    <property type="match status" value="1"/>
</dbReference>
<feature type="domain" description="Sushi" evidence="15">
    <location>
        <begin position="168"/>
        <end position="230"/>
    </location>
</feature>
<evidence type="ECO:0000256" key="6">
    <source>
        <dbReference type="ARBA" id="ARBA00023136"/>
    </source>
</evidence>
<dbReference type="Bgee" id="ENSECAG00000009794">
    <property type="expression patterns" value="Expressed in epithelium of bronchus and 23 other cell types or tissues"/>
</dbReference>
<proteinExistence type="predicted"/>
<keyword evidence="6 13" id="KW-0472">Membrane</keyword>
<dbReference type="GO" id="GO:0045959">
    <property type="term" value="P:negative regulation of complement activation, classical pathway"/>
    <property type="evidence" value="ECO:0000318"/>
    <property type="project" value="GO_Central"/>
</dbReference>
<evidence type="ECO:0000256" key="1">
    <source>
        <dbReference type="ARBA" id="ARBA00004167"/>
    </source>
</evidence>
<dbReference type="GeneTree" id="ENSGT00940000161381"/>
<evidence type="ECO:0000256" key="3">
    <source>
        <dbReference type="ARBA" id="ARBA00022659"/>
    </source>
</evidence>
<evidence type="ECO:0000256" key="4">
    <source>
        <dbReference type="ARBA" id="ARBA00022729"/>
    </source>
</evidence>